<keyword evidence="4" id="KW-1185">Reference proteome</keyword>
<name>A0A9X2JJR3_9BACT</name>
<gene>
    <name evidence="3" type="ORF">NG895_28795</name>
</gene>
<evidence type="ECO:0000256" key="1">
    <source>
        <dbReference type="SAM" id="MobiDB-lite"/>
    </source>
</evidence>
<evidence type="ECO:0000256" key="2">
    <source>
        <dbReference type="SAM" id="SignalP"/>
    </source>
</evidence>
<evidence type="ECO:0000313" key="3">
    <source>
        <dbReference type="EMBL" id="MCO6047922.1"/>
    </source>
</evidence>
<comment type="caution">
    <text evidence="3">The sequence shown here is derived from an EMBL/GenBank/DDBJ whole genome shotgun (WGS) entry which is preliminary data.</text>
</comment>
<sequence length="358" mass="39988">MQKYSFVPFLLGAIFACAALATFAPGAFATSDEPVEQSITPWSTPSPESVEASIVEWMVDSSATSQEATEREAGARAELDRLFTSGDRLDAVMHAVAMSLPEVAETIEACRTTPLEAMQLDWLDSAEVPYWIRSNVRLYVGRALVQQYYYGQALEVLEGLKPSDVFDPASLLFYRSIAEHQLVQIDEAKGTLATLLDAEQEMPERFAQIARLMQADIAKVKEDSLDHIARRMSDVERRLSLSDAGDQTQGVELGILASLDKTIEKLEEQARQRQQQQQQAGSQQSGTPMEDSQPVEQKGEGKVDIKDIGDASGWGNLPPRERERVMQQIGRDFPGHYRDLMEEYLKRLATDEREESQP</sequence>
<feature type="compositionally biased region" description="Basic and acidic residues" evidence="1">
    <location>
        <begin position="297"/>
        <end position="309"/>
    </location>
</feature>
<feature type="compositionally biased region" description="Low complexity" evidence="1">
    <location>
        <begin position="272"/>
        <end position="286"/>
    </location>
</feature>
<dbReference type="AlphaFoldDB" id="A0A9X2JJR3"/>
<feature type="chain" id="PRO_5040787044" description="Tetratricopeptide repeat protein" evidence="2">
    <location>
        <begin position="30"/>
        <end position="358"/>
    </location>
</feature>
<dbReference type="Proteomes" id="UP001155241">
    <property type="component" value="Unassembled WGS sequence"/>
</dbReference>
<evidence type="ECO:0008006" key="5">
    <source>
        <dbReference type="Google" id="ProtNLM"/>
    </source>
</evidence>
<dbReference type="RefSeq" id="WP_252856028.1">
    <property type="nucleotide sequence ID" value="NZ_JAMXLR010000092.1"/>
</dbReference>
<reference evidence="3" key="1">
    <citation type="submission" date="2022-06" db="EMBL/GenBank/DDBJ databases">
        <title>Aeoliella straminimaris, a novel planctomycete from sediments.</title>
        <authorList>
            <person name="Vitorino I.R."/>
            <person name="Lage O.M."/>
        </authorList>
    </citation>
    <scope>NUCLEOTIDE SEQUENCE</scope>
    <source>
        <strain evidence="3">ICT_H6.2</strain>
    </source>
</reference>
<evidence type="ECO:0000313" key="4">
    <source>
        <dbReference type="Proteomes" id="UP001155241"/>
    </source>
</evidence>
<keyword evidence="2" id="KW-0732">Signal</keyword>
<feature type="region of interest" description="Disordered" evidence="1">
    <location>
        <begin position="267"/>
        <end position="337"/>
    </location>
</feature>
<proteinExistence type="predicted"/>
<feature type="signal peptide" evidence="2">
    <location>
        <begin position="1"/>
        <end position="29"/>
    </location>
</feature>
<organism evidence="3 4">
    <name type="scientific">Aeoliella straminimaris</name>
    <dbReference type="NCBI Taxonomy" id="2954799"/>
    <lineage>
        <taxon>Bacteria</taxon>
        <taxon>Pseudomonadati</taxon>
        <taxon>Planctomycetota</taxon>
        <taxon>Planctomycetia</taxon>
        <taxon>Pirellulales</taxon>
        <taxon>Lacipirellulaceae</taxon>
        <taxon>Aeoliella</taxon>
    </lineage>
</organism>
<dbReference type="PROSITE" id="PS51257">
    <property type="entry name" value="PROKAR_LIPOPROTEIN"/>
    <property type="match status" value="1"/>
</dbReference>
<protein>
    <recommendedName>
        <fullName evidence="5">Tetratricopeptide repeat protein</fullName>
    </recommendedName>
</protein>
<accession>A0A9X2JJR3</accession>
<dbReference type="EMBL" id="JAMXLR010000092">
    <property type="protein sequence ID" value="MCO6047922.1"/>
    <property type="molecule type" value="Genomic_DNA"/>
</dbReference>